<protein>
    <submittedName>
        <fullName evidence="1">Uncharacterized protein</fullName>
    </submittedName>
</protein>
<dbReference type="RefSeq" id="WP_148952778.1">
    <property type="nucleotide sequence ID" value="NZ_VTEG01000001.1"/>
</dbReference>
<dbReference type="Proteomes" id="UP000325182">
    <property type="component" value="Unassembled WGS sequence"/>
</dbReference>
<dbReference type="EMBL" id="VTEG01000001">
    <property type="protein sequence ID" value="TYS01447.1"/>
    <property type="molecule type" value="Genomic_DNA"/>
</dbReference>
<name>A0A5D4MIN7_9BACI</name>
<gene>
    <name evidence="1" type="ORF">FZC84_01995</name>
</gene>
<evidence type="ECO:0000313" key="2">
    <source>
        <dbReference type="Proteomes" id="UP000325182"/>
    </source>
</evidence>
<evidence type="ECO:0000313" key="1">
    <source>
        <dbReference type="EMBL" id="TYS01447.1"/>
    </source>
</evidence>
<accession>A0A5D4MIN7</accession>
<proteinExistence type="predicted"/>
<dbReference type="AlphaFoldDB" id="A0A5D4MIN7"/>
<organism evidence="1 2">
    <name type="scientific">Rossellomorea vietnamensis</name>
    <dbReference type="NCBI Taxonomy" id="218284"/>
    <lineage>
        <taxon>Bacteria</taxon>
        <taxon>Bacillati</taxon>
        <taxon>Bacillota</taxon>
        <taxon>Bacilli</taxon>
        <taxon>Bacillales</taxon>
        <taxon>Bacillaceae</taxon>
        <taxon>Rossellomorea</taxon>
    </lineage>
</organism>
<comment type="caution">
    <text evidence="1">The sequence shown here is derived from an EMBL/GenBank/DDBJ whole genome shotgun (WGS) entry which is preliminary data.</text>
</comment>
<sequence length="63" mass="7121">MLLIILFLFILLAIIESGVRRGIDNSETGKLIRRFLMEKLNAPSAISDEETEKKLEEKSKSGD</sequence>
<reference evidence="1 2" key="1">
    <citation type="submission" date="2019-08" db="EMBL/GenBank/DDBJ databases">
        <title>Bacillus genomes from the desert of Cuatro Cienegas, Coahuila.</title>
        <authorList>
            <person name="Olmedo-Alvarez G."/>
        </authorList>
    </citation>
    <scope>NUCLEOTIDE SEQUENCE [LARGE SCALE GENOMIC DNA]</scope>
    <source>
        <strain evidence="1 2">CH128b_4D</strain>
    </source>
</reference>